<organism evidence="2 3">
    <name type="scientific">Rhizoctonia solani</name>
    <dbReference type="NCBI Taxonomy" id="456999"/>
    <lineage>
        <taxon>Eukaryota</taxon>
        <taxon>Fungi</taxon>
        <taxon>Dikarya</taxon>
        <taxon>Basidiomycota</taxon>
        <taxon>Agaricomycotina</taxon>
        <taxon>Agaricomycetes</taxon>
        <taxon>Cantharellales</taxon>
        <taxon>Ceratobasidiaceae</taxon>
        <taxon>Rhizoctonia</taxon>
    </lineage>
</organism>
<name>A0A8H2WYL6_9AGAM</name>
<reference evidence="2" key="1">
    <citation type="submission" date="2021-01" db="EMBL/GenBank/DDBJ databases">
        <authorList>
            <person name="Kaushik A."/>
        </authorList>
    </citation>
    <scope>NUCLEOTIDE SEQUENCE</scope>
    <source>
        <strain evidence="2">AG1-1C</strain>
    </source>
</reference>
<evidence type="ECO:0000256" key="1">
    <source>
        <dbReference type="SAM" id="MobiDB-lite"/>
    </source>
</evidence>
<accession>A0A8H2WYL6</accession>
<feature type="region of interest" description="Disordered" evidence="1">
    <location>
        <begin position="58"/>
        <end position="94"/>
    </location>
</feature>
<comment type="caution">
    <text evidence="2">The sequence shown here is derived from an EMBL/GenBank/DDBJ whole genome shotgun (WGS) entry which is preliminary data.</text>
</comment>
<protein>
    <submittedName>
        <fullName evidence="2">Uncharacterized protein</fullName>
    </submittedName>
</protein>
<dbReference type="OrthoDB" id="3151428at2759"/>
<feature type="region of interest" description="Disordered" evidence="1">
    <location>
        <begin position="123"/>
        <end position="193"/>
    </location>
</feature>
<proteinExistence type="predicted"/>
<dbReference type="Proteomes" id="UP000663846">
    <property type="component" value="Unassembled WGS sequence"/>
</dbReference>
<feature type="compositionally biased region" description="Polar residues" evidence="1">
    <location>
        <begin position="143"/>
        <end position="152"/>
    </location>
</feature>
<sequence length="406" mass="45424">MSADPLQVHTLKKNKGLRQSKEIYDGLHPWTGNTGLCNNGEQGTALNYAPRFYETPLKHTRKPSLSPGPLRNRIHSHNLPKRSASPSLSSTSVGKEYHAMRPISTKTSFSYATKNVDPWSVGSDYPSQSSTSPHQRARGPLSVTFSNSVSTDTKPKRSRLVPPSSISLHVKRRSGSSKTGGEPATNGDPVSERYQTQDNFITRYAQGHKTTSRLRSPSHTLKQTVTTKDFDFHCREVHAALSTLGSRIVVLENTLAAALPVVVEARLLWMENAIVSDPVKLRTTRRAFYKNPRYETYTRCIRARAYYLGITAGDLEYMQERLESLGSQSMKQETLLISPFGGANQSGDKTMVEAYRRGSKHGTYARHIWRACYERAYSLDENWMTPIPAPDSSTFVEKIKGWLKAS</sequence>
<feature type="compositionally biased region" description="Polar residues" evidence="1">
    <location>
        <begin position="84"/>
        <end position="93"/>
    </location>
</feature>
<evidence type="ECO:0000313" key="2">
    <source>
        <dbReference type="EMBL" id="CAE6411567.1"/>
    </source>
</evidence>
<gene>
    <name evidence="2" type="ORF">RDB_LOCUS69694</name>
</gene>
<dbReference type="AlphaFoldDB" id="A0A8H2WYL6"/>
<evidence type="ECO:0000313" key="3">
    <source>
        <dbReference type="Proteomes" id="UP000663846"/>
    </source>
</evidence>
<feature type="compositionally biased region" description="Polar residues" evidence="1">
    <location>
        <begin position="125"/>
        <end position="134"/>
    </location>
</feature>
<dbReference type="EMBL" id="CAJMWS010000313">
    <property type="protein sequence ID" value="CAE6411567.1"/>
    <property type="molecule type" value="Genomic_DNA"/>
</dbReference>